<accession>A0ABU8RVZ3</accession>
<dbReference type="InterPro" id="IPR011990">
    <property type="entry name" value="TPR-like_helical_dom_sf"/>
</dbReference>
<sequence length="671" mass="73599">MAEPNPEELLPAALDAARHGDLDRARALATEGLGRASDPVPFHAFLGMLAARDGEPALAATHLRAAHVAKPADVTIACNLIAVLMQTGDDEAALAVASEALAQADPSLRVARYRGFLAQKLGDFDGAIAAYEHILRQAPDDFETWNNLGNARAGLGDHAGAVEGLRQAMRLDPEAAPVRLNLATALIALDRPDEAQALLEQALHDFPQDPRAAFELYVLHKRAERQEPALAALEAAGSRDPASADYQLKLGIEYGLARRTEGAERAYRRAISLDPGLTDAYLGLAVQYEHTNREGEFAPLAALARDSGADPGAVALIEALDLRRAGSFEPALARMADVPETIEPERAEHIRATLLDRLGRTNEAYAAYAAANHLLEASPTDPLARAAALRDKLDGEIALLTPEWRDGWRAVEPVDARFDQGRPDPVFLVGFPRSGTTLLDTILMGHRRAVVLEEQPPLNLVDDMIGGMAALPDLDATAIAAARDRYFVEVAKVAEVGPDQLLIDKSPLFLYRLPLIRRLFPRARIILAMRHPCDVVLSCFMSNFRLNSAMSNFLRLEDAAAFYDRAFTHWIRAAELFAPDSRTIVYERLIEDVGAEVRPLFDWLGLEWDESVLDHTSTARARGLITTASYSQVTEPIYKRAAGRWERYRAHLDVVLPVLRPWVEHFGYPSL</sequence>
<dbReference type="Gene3D" id="3.40.50.300">
    <property type="entry name" value="P-loop containing nucleotide triphosphate hydrolases"/>
    <property type="match status" value="1"/>
</dbReference>
<evidence type="ECO:0000256" key="2">
    <source>
        <dbReference type="ARBA" id="ARBA00022803"/>
    </source>
</evidence>
<organism evidence="4 5">
    <name type="scientific">Novosphingobium anseongense</name>
    <dbReference type="NCBI Taxonomy" id="3133436"/>
    <lineage>
        <taxon>Bacteria</taxon>
        <taxon>Pseudomonadati</taxon>
        <taxon>Pseudomonadota</taxon>
        <taxon>Alphaproteobacteria</taxon>
        <taxon>Sphingomonadales</taxon>
        <taxon>Sphingomonadaceae</taxon>
        <taxon>Novosphingobium</taxon>
    </lineage>
</organism>
<dbReference type="Pfam" id="PF13469">
    <property type="entry name" value="Sulfotransfer_3"/>
    <property type="match status" value="1"/>
</dbReference>
<evidence type="ECO:0000256" key="1">
    <source>
        <dbReference type="ARBA" id="ARBA00022737"/>
    </source>
</evidence>
<proteinExistence type="predicted"/>
<dbReference type="Gene3D" id="1.25.40.10">
    <property type="entry name" value="Tetratricopeptide repeat domain"/>
    <property type="match status" value="2"/>
</dbReference>
<dbReference type="SUPFAM" id="SSF48452">
    <property type="entry name" value="TPR-like"/>
    <property type="match status" value="2"/>
</dbReference>
<evidence type="ECO:0000313" key="4">
    <source>
        <dbReference type="EMBL" id="MEJ5977168.1"/>
    </source>
</evidence>
<dbReference type="InterPro" id="IPR027417">
    <property type="entry name" value="P-loop_NTPase"/>
</dbReference>
<feature type="repeat" description="TPR" evidence="3">
    <location>
        <begin position="142"/>
        <end position="175"/>
    </location>
</feature>
<evidence type="ECO:0000256" key="3">
    <source>
        <dbReference type="PROSITE-ProRule" id="PRU00339"/>
    </source>
</evidence>
<dbReference type="SUPFAM" id="SSF52540">
    <property type="entry name" value="P-loop containing nucleoside triphosphate hydrolases"/>
    <property type="match status" value="1"/>
</dbReference>
<dbReference type="SMART" id="SM00028">
    <property type="entry name" value="TPR"/>
    <property type="match status" value="6"/>
</dbReference>
<dbReference type="PROSITE" id="PS50005">
    <property type="entry name" value="TPR"/>
    <property type="match status" value="3"/>
</dbReference>
<dbReference type="Pfam" id="PF13432">
    <property type="entry name" value="TPR_16"/>
    <property type="match status" value="1"/>
</dbReference>
<dbReference type="PANTHER" id="PTHR44858">
    <property type="entry name" value="TETRATRICOPEPTIDE REPEAT PROTEIN 6"/>
    <property type="match status" value="1"/>
</dbReference>
<dbReference type="Proteomes" id="UP001361239">
    <property type="component" value="Unassembled WGS sequence"/>
</dbReference>
<evidence type="ECO:0000313" key="5">
    <source>
        <dbReference type="Proteomes" id="UP001361239"/>
    </source>
</evidence>
<name>A0ABU8RVZ3_9SPHN</name>
<dbReference type="RefSeq" id="WP_339587116.1">
    <property type="nucleotide sequence ID" value="NZ_JBBHJZ010000002.1"/>
</dbReference>
<feature type="repeat" description="TPR" evidence="3">
    <location>
        <begin position="108"/>
        <end position="141"/>
    </location>
</feature>
<dbReference type="InterPro" id="IPR019734">
    <property type="entry name" value="TPR_rpt"/>
</dbReference>
<dbReference type="InterPro" id="IPR050498">
    <property type="entry name" value="Ycf3"/>
</dbReference>
<gene>
    <name evidence="4" type="ORF">WG901_11015</name>
</gene>
<reference evidence="4 5" key="1">
    <citation type="submission" date="2024-03" db="EMBL/GenBank/DDBJ databases">
        <authorList>
            <person name="Jo J.-H."/>
        </authorList>
    </citation>
    <scope>NUCLEOTIDE SEQUENCE [LARGE SCALE GENOMIC DNA]</scope>
    <source>
        <strain evidence="4 5">PS1R-30</strain>
    </source>
</reference>
<keyword evidence="1" id="KW-0677">Repeat</keyword>
<keyword evidence="5" id="KW-1185">Reference proteome</keyword>
<dbReference type="PANTHER" id="PTHR44858:SF1">
    <property type="entry name" value="UDP-N-ACETYLGLUCOSAMINE--PEPTIDE N-ACETYLGLUCOSAMINYLTRANSFERASE SPINDLY-RELATED"/>
    <property type="match status" value="1"/>
</dbReference>
<dbReference type="EMBL" id="JBBHJZ010000002">
    <property type="protein sequence ID" value="MEJ5977168.1"/>
    <property type="molecule type" value="Genomic_DNA"/>
</dbReference>
<comment type="caution">
    <text evidence="4">The sequence shown here is derived from an EMBL/GenBank/DDBJ whole genome shotgun (WGS) entry which is preliminary data.</text>
</comment>
<protein>
    <submittedName>
        <fullName evidence="4">Sulfotransferase</fullName>
    </submittedName>
</protein>
<keyword evidence="2 3" id="KW-0802">TPR repeat</keyword>
<feature type="repeat" description="TPR" evidence="3">
    <location>
        <begin position="244"/>
        <end position="277"/>
    </location>
</feature>
<dbReference type="Pfam" id="PF14559">
    <property type="entry name" value="TPR_19"/>
    <property type="match status" value="1"/>
</dbReference>